<sequence>MFTKGYLSHLERIDIRQRNPVYCVLPGDRNRFEGPFNVLSAVLSNVNKLTHFALDYRRTGFEGFYYSFKGHVAAITSANLLETLEIYPPGQFLCSRPLDEIDVELDKVYQGRADVRNRQTKFNIILHGIHRTDGTSQDLLPQAVERGHRISLEEE</sequence>
<gene>
    <name evidence="1" type="ORF">FA13DRAFT_7625</name>
</gene>
<organism evidence="1 2">
    <name type="scientific">Coprinellus micaceus</name>
    <name type="common">Glistening ink-cap mushroom</name>
    <name type="synonym">Coprinus micaceus</name>
    <dbReference type="NCBI Taxonomy" id="71717"/>
    <lineage>
        <taxon>Eukaryota</taxon>
        <taxon>Fungi</taxon>
        <taxon>Dikarya</taxon>
        <taxon>Basidiomycota</taxon>
        <taxon>Agaricomycotina</taxon>
        <taxon>Agaricomycetes</taxon>
        <taxon>Agaricomycetidae</taxon>
        <taxon>Agaricales</taxon>
        <taxon>Agaricineae</taxon>
        <taxon>Psathyrellaceae</taxon>
        <taxon>Coprinellus</taxon>
    </lineage>
</organism>
<protein>
    <submittedName>
        <fullName evidence="1">Uncharacterized protein</fullName>
    </submittedName>
</protein>
<evidence type="ECO:0000313" key="1">
    <source>
        <dbReference type="EMBL" id="TEB39528.1"/>
    </source>
</evidence>
<dbReference type="EMBL" id="QPFP01000001">
    <property type="protein sequence ID" value="TEB39528.1"/>
    <property type="molecule type" value="Genomic_DNA"/>
</dbReference>
<name>A0A4Y7U0E2_COPMI</name>
<reference evidence="1 2" key="1">
    <citation type="journal article" date="2019" name="Nat. Ecol. Evol.">
        <title>Megaphylogeny resolves global patterns of mushroom evolution.</title>
        <authorList>
            <person name="Varga T."/>
            <person name="Krizsan K."/>
            <person name="Foldi C."/>
            <person name="Dima B."/>
            <person name="Sanchez-Garcia M."/>
            <person name="Sanchez-Ramirez S."/>
            <person name="Szollosi G.J."/>
            <person name="Szarkandi J.G."/>
            <person name="Papp V."/>
            <person name="Albert L."/>
            <person name="Andreopoulos W."/>
            <person name="Angelini C."/>
            <person name="Antonin V."/>
            <person name="Barry K.W."/>
            <person name="Bougher N.L."/>
            <person name="Buchanan P."/>
            <person name="Buyck B."/>
            <person name="Bense V."/>
            <person name="Catcheside P."/>
            <person name="Chovatia M."/>
            <person name="Cooper J."/>
            <person name="Damon W."/>
            <person name="Desjardin D."/>
            <person name="Finy P."/>
            <person name="Geml J."/>
            <person name="Haridas S."/>
            <person name="Hughes K."/>
            <person name="Justo A."/>
            <person name="Karasinski D."/>
            <person name="Kautmanova I."/>
            <person name="Kiss B."/>
            <person name="Kocsube S."/>
            <person name="Kotiranta H."/>
            <person name="LaButti K.M."/>
            <person name="Lechner B.E."/>
            <person name="Liimatainen K."/>
            <person name="Lipzen A."/>
            <person name="Lukacs Z."/>
            <person name="Mihaltcheva S."/>
            <person name="Morgado L.N."/>
            <person name="Niskanen T."/>
            <person name="Noordeloos M.E."/>
            <person name="Ohm R.A."/>
            <person name="Ortiz-Santana B."/>
            <person name="Ovrebo C."/>
            <person name="Racz N."/>
            <person name="Riley R."/>
            <person name="Savchenko A."/>
            <person name="Shiryaev A."/>
            <person name="Soop K."/>
            <person name="Spirin V."/>
            <person name="Szebenyi C."/>
            <person name="Tomsovsky M."/>
            <person name="Tulloss R.E."/>
            <person name="Uehling J."/>
            <person name="Grigoriev I.V."/>
            <person name="Vagvolgyi C."/>
            <person name="Papp T."/>
            <person name="Martin F.M."/>
            <person name="Miettinen O."/>
            <person name="Hibbett D.S."/>
            <person name="Nagy L.G."/>
        </authorList>
    </citation>
    <scope>NUCLEOTIDE SEQUENCE [LARGE SCALE GENOMIC DNA]</scope>
    <source>
        <strain evidence="1 2">FP101781</strain>
    </source>
</reference>
<keyword evidence="2" id="KW-1185">Reference proteome</keyword>
<comment type="caution">
    <text evidence="1">The sequence shown here is derived from an EMBL/GenBank/DDBJ whole genome shotgun (WGS) entry which is preliminary data.</text>
</comment>
<dbReference type="AlphaFoldDB" id="A0A4Y7U0E2"/>
<dbReference type="Proteomes" id="UP000298030">
    <property type="component" value="Unassembled WGS sequence"/>
</dbReference>
<proteinExistence type="predicted"/>
<accession>A0A4Y7U0E2</accession>
<evidence type="ECO:0000313" key="2">
    <source>
        <dbReference type="Proteomes" id="UP000298030"/>
    </source>
</evidence>